<reference evidence="1 2" key="1">
    <citation type="journal article" date="2019" name="Genome Biol. Evol.">
        <title>Insights into the evolution of the New World diploid cottons (Gossypium, subgenus Houzingenia) based on genome sequencing.</title>
        <authorList>
            <person name="Grover C.E."/>
            <person name="Arick M.A. 2nd"/>
            <person name="Thrash A."/>
            <person name="Conover J.L."/>
            <person name="Sanders W.S."/>
            <person name="Peterson D.G."/>
            <person name="Frelichowski J.E."/>
            <person name="Scheffler J.A."/>
            <person name="Scheffler B.E."/>
            <person name="Wendel J.F."/>
        </authorList>
    </citation>
    <scope>NUCLEOTIDE SEQUENCE [LARGE SCALE GENOMIC DNA]</scope>
    <source>
        <strain evidence="1">5</strain>
        <tissue evidence="1">Leaf</tissue>
    </source>
</reference>
<evidence type="ECO:0000313" key="2">
    <source>
        <dbReference type="Proteomes" id="UP000593579"/>
    </source>
</evidence>
<organism evidence="1 2">
    <name type="scientific">Gossypium gossypioides</name>
    <name type="common">Mexican cotton</name>
    <name type="synonym">Selera gossypioides</name>
    <dbReference type="NCBI Taxonomy" id="34282"/>
    <lineage>
        <taxon>Eukaryota</taxon>
        <taxon>Viridiplantae</taxon>
        <taxon>Streptophyta</taxon>
        <taxon>Embryophyta</taxon>
        <taxon>Tracheophyta</taxon>
        <taxon>Spermatophyta</taxon>
        <taxon>Magnoliopsida</taxon>
        <taxon>eudicotyledons</taxon>
        <taxon>Gunneridae</taxon>
        <taxon>Pentapetalae</taxon>
        <taxon>rosids</taxon>
        <taxon>malvids</taxon>
        <taxon>Malvales</taxon>
        <taxon>Malvaceae</taxon>
        <taxon>Malvoideae</taxon>
        <taxon>Gossypium</taxon>
    </lineage>
</organism>
<dbReference type="AlphaFoldDB" id="A0A7J9D5H7"/>
<name>A0A7J9D5H7_GOSGO</name>
<protein>
    <submittedName>
        <fullName evidence="1">Uncharacterized protein</fullName>
    </submittedName>
</protein>
<keyword evidence="2" id="KW-1185">Reference proteome</keyword>
<comment type="caution">
    <text evidence="1">The sequence shown here is derived from an EMBL/GenBank/DDBJ whole genome shotgun (WGS) entry which is preliminary data.</text>
</comment>
<accession>A0A7J9D5H7</accession>
<proteinExistence type="predicted"/>
<gene>
    <name evidence="1" type="ORF">Gogos_020960</name>
</gene>
<dbReference type="EMBL" id="JABEZY010272583">
    <property type="protein sequence ID" value="MBA0755921.1"/>
    <property type="molecule type" value="Genomic_DNA"/>
</dbReference>
<dbReference type="Proteomes" id="UP000593579">
    <property type="component" value="Unassembled WGS sequence"/>
</dbReference>
<evidence type="ECO:0000313" key="1">
    <source>
        <dbReference type="EMBL" id="MBA0755921.1"/>
    </source>
</evidence>
<sequence length="72" mass="8081">MVLFPWADQIHIVTSPLSKIVVPVHWDIKVGTKVLSSIQLVEDVSYERNINSIEQNATKAPSKKGPFKVPKQ</sequence>